<accession>A0A934VLN4</accession>
<protein>
    <submittedName>
        <fullName evidence="2">Sulfotransferase</fullName>
    </submittedName>
</protein>
<dbReference type="SUPFAM" id="SSF52540">
    <property type="entry name" value="P-loop containing nucleoside triphosphate hydrolases"/>
    <property type="match status" value="1"/>
</dbReference>
<evidence type="ECO:0000313" key="2">
    <source>
        <dbReference type="EMBL" id="MBK1877941.1"/>
    </source>
</evidence>
<dbReference type="AlphaFoldDB" id="A0A934VLN4"/>
<evidence type="ECO:0000256" key="1">
    <source>
        <dbReference type="SAM" id="MobiDB-lite"/>
    </source>
</evidence>
<comment type="caution">
    <text evidence="2">The sequence shown here is derived from an EMBL/GenBank/DDBJ whole genome shotgun (WGS) entry which is preliminary data.</text>
</comment>
<dbReference type="Pfam" id="PF13469">
    <property type="entry name" value="Sulfotransfer_3"/>
    <property type="match status" value="1"/>
</dbReference>
<keyword evidence="3" id="KW-1185">Reference proteome</keyword>
<feature type="region of interest" description="Disordered" evidence="1">
    <location>
        <begin position="1"/>
        <end position="22"/>
    </location>
</feature>
<dbReference type="RefSeq" id="WP_200356154.1">
    <property type="nucleotide sequence ID" value="NZ_JAENIL010000024.1"/>
</dbReference>
<dbReference type="Proteomes" id="UP000617628">
    <property type="component" value="Unassembled WGS sequence"/>
</dbReference>
<gene>
    <name evidence="2" type="ORF">JIN87_13775</name>
</gene>
<name>A0A934VLN4_9BACT</name>
<dbReference type="Gene3D" id="3.40.50.300">
    <property type="entry name" value="P-loop containing nucleotide triphosphate hydrolases"/>
    <property type="match status" value="1"/>
</dbReference>
<proteinExistence type="predicted"/>
<organism evidence="2 3">
    <name type="scientific">Pelagicoccus mobilis</name>
    <dbReference type="NCBI Taxonomy" id="415221"/>
    <lineage>
        <taxon>Bacteria</taxon>
        <taxon>Pseudomonadati</taxon>
        <taxon>Verrucomicrobiota</taxon>
        <taxon>Opitutia</taxon>
        <taxon>Puniceicoccales</taxon>
        <taxon>Pelagicoccaceae</taxon>
        <taxon>Pelagicoccus</taxon>
    </lineage>
</organism>
<reference evidence="2" key="1">
    <citation type="submission" date="2021-01" db="EMBL/GenBank/DDBJ databases">
        <title>Modified the classification status of verrucomicrobia.</title>
        <authorList>
            <person name="Feng X."/>
        </authorList>
    </citation>
    <scope>NUCLEOTIDE SEQUENCE</scope>
    <source>
        <strain evidence="2">KCTC 13126</strain>
    </source>
</reference>
<sequence length="357" mass="42679">MKNSTTLSEKQGGASTDRHVSMPKQFAPQWRNLRRLAYYWKRNNWMFYLPSLWSDYEDVKIDRPIFLLGNQGDGVTLISRFLRRHTDVVSVTGNWKYWSGADEMQRVMEYRLPRKLRLAGKLTRTDPPHEKYYQPRSWSYGCDELYERYHDIEREASLEDSSDLKKTIRECIVRFSSSETARFLDKSQVYTLKTRYIQALLSDVDPHFALITRDPYAACYRAAKGKARDMRWYSKFLSFDERFELCQQHWKNCMSTVLEDSKSLRRFKVFQYEDFLLEPESKTREMCEFLGLDYEEEMIPAAHQKVPFATKFNQRWYPLRPEVNQVYYDAQTEAQLDAVERSCGELAHLFGYERPRK</sequence>
<dbReference type="InterPro" id="IPR027417">
    <property type="entry name" value="P-loop_NTPase"/>
</dbReference>
<dbReference type="EMBL" id="JAENIL010000024">
    <property type="protein sequence ID" value="MBK1877941.1"/>
    <property type="molecule type" value="Genomic_DNA"/>
</dbReference>
<evidence type="ECO:0000313" key="3">
    <source>
        <dbReference type="Proteomes" id="UP000617628"/>
    </source>
</evidence>